<feature type="compositionally biased region" description="Basic and acidic residues" evidence="4">
    <location>
        <begin position="244"/>
        <end position="270"/>
    </location>
</feature>
<feature type="region of interest" description="Disordered" evidence="4">
    <location>
        <begin position="244"/>
        <end position="279"/>
    </location>
</feature>
<dbReference type="CDD" id="cd06257">
    <property type="entry name" value="DnaJ"/>
    <property type="match status" value="1"/>
</dbReference>
<dbReference type="AlphaFoldDB" id="A0AAD2FEJ4"/>
<dbReference type="PRINTS" id="PR00625">
    <property type="entry name" value="JDOMAIN"/>
</dbReference>
<dbReference type="EMBL" id="CAKOGP040000446">
    <property type="protein sequence ID" value="CAJ1935090.1"/>
    <property type="molecule type" value="Genomic_DNA"/>
</dbReference>
<evidence type="ECO:0000313" key="6">
    <source>
        <dbReference type="EMBL" id="CAJ1935090.1"/>
    </source>
</evidence>
<dbReference type="InterPro" id="IPR001623">
    <property type="entry name" value="DnaJ_domain"/>
</dbReference>
<keyword evidence="1" id="KW-0479">Metal-binding</keyword>
<evidence type="ECO:0000259" key="5">
    <source>
        <dbReference type="PROSITE" id="PS50076"/>
    </source>
</evidence>
<evidence type="ECO:0000256" key="2">
    <source>
        <dbReference type="ARBA" id="ARBA00022771"/>
    </source>
</evidence>
<feature type="compositionally biased region" description="Basic residues" evidence="4">
    <location>
        <begin position="299"/>
        <end position="310"/>
    </location>
</feature>
<keyword evidence="2" id="KW-0863">Zinc-finger</keyword>
<dbReference type="PANTHER" id="PTHR44029:SF1">
    <property type="entry name" value="DNAJ HOMOLOG SUBFAMILY C MEMBER 21"/>
    <property type="match status" value="1"/>
</dbReference>
<dbReference type="Pfam" id="PF21884">
    <property type="entry name" value="ZUO1-like_ZHD"/>
    <property type="match status" value="1"/>
</dbReference>
<evidence type="ECO:0000256" key="3">
    <source>
        <dbReference type="ARBA" id="ARBA00022833"/>
    </source>
</evidence>
<dbReference type="SUPFAM" id="SSF57667">
    <property type="entry name" value="beta-beta-alpha zinc fingers"/>
    <property type="match status" value="1"/>
</dbReference>
<dbReference type="PROSITE" id="PS00636">
    <property type="entry name" value="DNAJ_1"/>
    <property type="match status" value="1"/>
</dbReference>
<name>A0AAD2FEJ4_9STRA</name>
<dbReference type="GO" id="GO:0003676">
    <property type="term" value="F:nucleic acid binding"/>
    <property type="evidence" value="ECO:0007669"/>
    <property type="project" value="InterPro"/>
</dbReference>
<dbReference type="InterPro" id="IPR018253">
    <property type="entry name" value="DnaJ_domain_CS"/>
</dbReference>
<dbReference type="PROSITE" id="PS00028">
    <property type="entry name" value="ZINC_FINGER_C2H2_1"/>
    <property type="match status" value="1"/>
</dbReference>
<keyword evidence="7" id="KW-1185">Reference proteome</keyword>
<dbReference type="Pfam" id="PF00226">
    <property type="entry name" value="DnaJ"/>
    <property type="match status" value="1"/>
</dbReference>
<dbReference type="PANTHER" id="PTHR44029">
    <property type="entry name" value="DNAJ HOMOLOG SUBFAMILY C MEMBER 21"/>
    <property type="match status" value="1"/>
</dbReference>
<feature type="compositionally biased region" description="Acidic residues" evidence="4">
    <location>
        <begin position="375"/>
        <end position="386"/>
    </location>
</feature>
<dbReference type="Pfam" id="PF12171">
    <property type="entry name" value="zf-C2H2_jaz"/>
    <property type="match status" value="1"/>
</dbReference>
<dbReference type="Gene3D" id="3.30.160.60">
    <property type="entry name" value="Classic Zinc Finger"/>
    <property type="match status" value="1"/>
</dbReference>
<evidence type="ECO:0000313" key="7">
    <source>
        <dbReference type="Proteomes" id="UP001295423"/>
    </source>
</evidence>
<dbReference type="InterPro" id="IPR054076">
    <property type="entry name" value="ZUO1-like_ZHD"/>
</dbReference>
<dbReference type="InterPro" id="IPR022755">
    <property type="entry name" value="Znf_C2H2_jaz"/>
</dbReference>
<protein>
    <recommendedName>
        <fullName evidence="5">J domain-containing protein</fullName>
    </recommendedName>
</protein>
<feature type="region of interest" description="Disordered" evidence="4">
    <location>
        <begin position="292"/>
        <end position="386"/>
    </location>
</feature>
<gene>
    <name evidence="6" type="ORF">CYCCA115_LOCUS4428</name>
</gene>
<dbReference type="InterPro" id="IPR036236">
    <property type="entry name" value="Znf_C2H2_sf"/>
</dbReference>
<sequence>MSSAIQCHYDVLGVPKDADDALIKKSHRKMALKWHPDKNLANPEEASNQFRLVQQAYECLSDAQERRWYDDHRDAILAGWSSGGGAGDNGDAGAVMLFQVVHYMHPGCYSGYNDEKGGFFQVYGAVINDIIKCELKQDDVLIELPTDFGRSDSDWSLVQEFYQHWESFQSALNFAWEDKYNTMEDADSRRVRRLMEEENKKARRSAKKTYNQDILALIAFMKRRDPRVKAKRLEMEEKKLEQQRKQKIEAEERKQQQKEAMEAWKEEAAREAALAEEQDRAAGRVRLADLEDDYDYGGGKKKGKKKKKNKNNNQNQQMPEQPDNDADQIVVDPEVAVNGEGDETDVNGHDETLPQNDETEATEHDAATPVTPAEPTEEEPMAEQDVVDVHEFDDSSYTSEEEEPDVWRCGVCKKDFKSEGQMDNHLKSKKHKQAVKKYAAKMNMQEDEVIAEMMADLGR</sequence>
<dbReference type="Gene3D" id="1.10.287.110">
    <property type="entry name" value="DnaJ domain"/>
    <property type="match status" value="1"/>
</dbReference>
<dbReference type="SUPFAM" id="SSF46565">
    <property type="entry name" value="Chaperone J-domain"/>
    <property type="match status" value="1"/>
</dbReference>
<dbReference type="InterPro" id="IPR036869">
    <property type="entry name" value="J_dom_sf"/>
</dbReference>
<keyword evidence="3" id="KW-0862">Zinc</keyword>
<dbReference type="SMART" id="SM00271">
    <property type="entry name" value="DnaJ"/>
    <property type="match status" value="1"/>
</dbReference>
<accession>A0AAD2FEJ4</accession>
<dbReference type="GO" id="GO:0008270">
    <property type="term" value="F:zinc ion binding"/>
    <property type="evidence" value="ECO:0007669"/>
    <property type="project" value="UniProtKB-KW"/>
</dbReference>
<dbReference type="InterPro" id="IPR003604">
    <property type="entry name" value="Matrin/U1-like-C_Znf_C2H2"/>
</dbReference>
<dbReference type="Proteomes" id="UP001295423">
    <property type="component" value="Unassembled WGS sequence"/>
</dbReference>
<feature type="domain" description="J" evidence="5">
    <location>
        <begin position="7"/>
        <end position="73"/>
    </location>
</feature>
<dbReference type="InterPro" id="IPR051964">
    <property type="entry name" value="Chaperone_stress_response"/>
</dbReference>
<dbReference type="SMART" id="SM00451">
    <property type="entry name" value="ZnF_U1"/>
    <property type="match status" value="1"/>
</dbReference>
<organism evidence="6 7">
    <name type="scientific">Cylindrotheca closterium</name>
    <dbReference type="NCBI Taxonomy" id="2856"/>
    <lineage>
        <taxon>Eukaryota</taxon>
        <taxon>Sar</taxon>
        <taxon>Stramenopiles</taxon>
        <taxon>Ochrophyta</taxon>
        <taxon>Bacillariophyta</taxon>
        <taxon>Bacillariophyceae</taxon>
        <taxon>Bacillariophycidae</taxon>
        <taxon>Bacillariales</taxon>
        <taxon>Bacillariaceae</taxon>
        <taxon>Cylindrotheca</taxon>
    </lineage>
</organism>
<dbReference type="PROSITE" id="PS50076">
    <property type="entry name" value="DNAJ_2"/>
    <property type="match status" value="1"/>
</dbReference>
<evidence type="ECO:0000256" key="4">
    <source>
        <dbReference type="SAM" id="MobiDB-lite"/>
    </source>
</evidence>
<comment type="caution">
    <text evidence="6">The sequence shown here is derived from an EMBL/GenBank/DDBJ whole genome shotgun (WGS) entry which is preliminary data.</text>
</comment>
<dbReference type="GO" id="GO:0005737">
    <property type="term" value="C:cytoplasm"/>
    <property type="evidence" value="ECO:0007669"/>
    <property type="project" value="TreeGrafter"/>
</dbReference>
<reference evidence="6" key="1">
    <citation type="submission" date="2023-08" db="EMBL/GenBank/DDBJ databases">
        <authorList>
            <person name="Audoor S."/>
            <person name="Bilcke G."/>
        </authorList>
    </citation>
    <scope>NUCLEOTIDE SEQUENCE</scope>
</reference>
<dbReference type="InterPro" id="IPR013087">
    <property type="entry name" value="Znf_C2H2_type"/>
</dbReference>
<proteinExistence type="predicted"/>
<evidence type="ECO:0000256" key="1">
    <source>
        <dbReference type="ARBA" id="ARBA00022723"/>
    </source>
</evidence>